<feature type="region of interest" description="Disordered" evidence="1">
    <location>
        <begin position="723"/>
        <end position="767"/>
    </location>
</feature>
<feature type="domain" description="TraG N-terminal Proteobacteria" evidence="3">
    <location>
        <begin position="9"/>
        <end position="215"/>
    </location>
</feature>
<reference evidence="4 5" key="1">
    <citation type="submission" date="2015-02" db="EMBL/GenBank/DDBJ databases">
        <title>Single cell genomics of a rare environmental alphaproteobacterium provides unique insights into Rickettsiaceae evolution.</title>
        <authorList>
            <person name="Martijn J."/>
            <person name="Schulz F."/>
            <person name="Zaremba-Niedzwiedzka K."/>
            <person name="Viklund J."/>
            <person name="Stepanauskas R."/>
            <person name="Andersson S.G.E."/>
            <person name="Horn M."/>
            <person name="Guy L."/>
            <person name="Ettema T.J.G."/>
        </authorList>
    </citation>
    <scope>NUCLEOTIDE SEQUENCE [LARGE SCALE GENOMIC DNA]</scope>
    <source>
        <strain evidence="4 5">SCGC AAA041-L04</strain>
    </source>
</reference>
<dbReference type="InterPro" id="IPR012931">
    <property type="entry name" value="TraG_N_Proteobacteria"/>
</dbReference>
<keyword evidence="2" id="KW-0812">Transmembrane</keyword>
<feature type="region of interest" description="Disordered" evidence="1">
    <location>
        <begin position="895"/>
        <end position="919"/>
    </location>
</feature>
<feature type="region of interest" description="Disordered" evidence="1">
    <location>
        <begin position="818"/>
        <end position="838"/>
    </location>
</feature>
<dbReference type="AlphaFoldDB" id="A0A0F5MNT1"/>
<comment type="caution">
    <text evidence="4">The sequence shown here is derived from an EMBL/GenBank/DDBJ whole genome shotgun (WGS) entry which is preliminary data.</text>
</comment>
<evidence type="ECO:0000256" key="1">
    <source>
        <dbReference type="SAM" id="MobiDB-lite"/>
    </source>
</evidence>
<evidence type="ECO:0000259" key="3">
    <source>
        <dbReference type="Pfam" id="PF07916"/>
    </source>
</evidence>
<dbReference type="Proteomes" id="UP000033358">
    <property type="component" value="Unassembled WGS sequence"/>
</dbReference>
<organism evidence="4 5">
    <name type="scientific">Candidatus Arcanibacter lacustris</name>
    <dbReference type="NCBI Taxonomy" id="1607817"/>
    <lineage>
        <taxon>Bacteria</taxon>
        <taxon>Pseudomonadati</taxon>
        <taxon>Pseudomonadota</taxon>
        <taxon>Alphaproteobacteria</taxon>
        <taxon>Rickettsiales</taxon>
        <taxon>Candidatus Arcanibacter</taxon>
    </lineage>
</organism>
<feature type="compositionally biased region" description="Basic and acidic residues" evidence="1">
    <location>
        <begin position="900"/>
        <end position="912"/>
    </location>
</feature>
<accession>A0A0F5MNT1</accession>
<feature type="compositionally biased region" description="Basic and acidic residues" evidence="1">
    <location>
        <begin position="753"/>
        <end position="764"/>
    </location>
</feature>
<keyword evidence="5" id="KW-1185">Reference proteome</keyword>
<dbReference type="Pfam" id="PF07916">
    <property type="entry name" value="TraG_N"/>
    <property type="match status" value="1"/>
</dbReference>
<feature type="transmembrane region" description="Helical" evidence="2">
    <location>
        <begin position="94"/>
        <end position="113"/>
    </location>
</feature>
<keyword evidence="2" id="KW-1133">Transmembrane helix</keyword>
<feature type="compositionally biased region" description="Polar residues" evidence="1">
    <location>
        <begin position="824"/>
        <end position="838"/>
    </location>
</feature>
<protein>
    <recommendedName>
        <fullName evidence="3">TraG N-terminal Proteobacteria domain-containing protein</fullName>
    </recommendedName>
</protein>
<feature type="region of interest" description="Disordered" evidence="1">
    <location>
        <begin position="691"/>
        <end position="711"/>
    </location>
</feature>
<feature type="compositionally biased region" description="Low complexity" evidence="1">
    <location>
        <begin position="723"/>
        <end position="735"/>
    </location>
</feature>
<evidence type="ECO:0000313" key="4">
    <source>
        <dbReference type="EMBL" id="KKB96450.1"/>
    </source>
</evidence>
<sequence length="919" mass="98470">MDKNIAKTLLISALPVSHQQIMNLSSTASDILQQNMMINAIDHALIDMSASSNAVASLQAYAQARADSQVSSSYDATARQAEKWVPLLKVVFQALYYGTFPLIFLVMLMPMGVSVLRSYFIGFIWLESWGPLYAILNRLMTASATDATKAATMLDGGTNGIALINQRGIDAVNADIANIAGSMAMAIPFLLPVIMGGAKAFSGLATSMLAVPQNAATHAAQEAVTGNISYGNSSVNNHSFDNVSALKKSSSAYIDSGRVQLENSDGGKTSINADGSVVLDQSGAFSNLPGAQIDTSSSEASELRNQASQSINMANDQSVASTMSKASAYDLTAQAITNHSFSKTSGDDYRSGLSTSQSDAFSKINEAGERFSKDNNISKDSAIKLLAGVSASGSKSLGGGKGSGGVMNTILGAIGLNGGLEMSGSTSKRDVVAKAQDFAERNNLSKAFDVASSAAYNKSFAMSDNNGNTLNDNIASSLSEANRLEESSRINFQKADSLNSSASNVESHSVNNRANEQQLFKNWLAKQNYGGKELGESGARDLLNSNTRQKQSALNSFVKRYKEENLSQGILNPNLPVLGSDIYDSPQSRSLENKYLNNSQIMRDENNQQIKNNHKINADGITTVHVQSLDKKIDHSNLEQVVFDEIRTNQSTIYNESTKPPTLKKEVNEKLDKGLFKSASDSVLDSVNIFKNNGPISSNNTTKDSSSKQDSELVDITDIVAANNLQNTAPNNNQQLENRHNSNKNSTTTAHVESVDKKIDHSDLEQGVPDTIRTNKSIIYNESEKPQTLTNEVNEKLDKGSFESTSDSVLDSVNIFNSGGPVNKANTAKGSSSKQDSQLVDTTDIVAANNLQNTVPVPMMQNSAVHLGGFKEDFRSSGKAPEGDNISNDLANIFSNNAHTQKEPELKIDIKKPKGNKGK</sequence>
<keyword evidence="2" id="KW-0472">Membrane</keyword>
<feature type="transmembrane region" description="Helical" evidence="2">
    <location>
        <begin position="119"/>
        <end position="136"/>
    </location>
</feature>
<name>A0A0F5MNT1_9RICK</name>
<evidence type="ECO:0000256" key="2">
    <source>
        <dbReference type="SAM" id="Phobius"/>
    </source>
</evidence>
<dbReference type="EMBL" id="JYHA01000078">
    <property type="protein sequence ID" value="KKB96450.1"/>
    <property type="molecule type" value="Genomic_DNA"/>
</dbReference>
<proteinExistence type="predicted"/>
<gene>
    <name evidence="4" type="ORF">SZ25_00457</name>
</gene>
<evidence type="ECO:0000313" key="5">
    <source>
        <dbReference type="Proteomes" id="UP000033358"/>
    </source>
</evidence>